<dbReference type="Gene3D" id="3.90.75.20">
    <property type="match status" value="1"/>
</dbReference>
<protein>
    <recommendedName>
        <fullName evidence="1">NUMOD4 domain-containing protein</fullName>
    </recommendedName>
</protein>
<organism evidence="2 3">
    <name type="scientific">Metabacillus litoralis</name>
    <dbReference type="NCBI Taxonomy" id="152268"/>
    <lineage>
        <taxon>Bacteria</taxon>
        <taxon>Bacillati</taxon>
        <taxon>Bacillota</taxon>
        <taxon>Bacilli</taxon>
        <taxon>Bacillales</taxon>
        <taxon>Bacillaceae</taxon>
        <taxon>Metabacillus</taxon>
    </lineage>
</organism>
<dbReference type="Proteomes" id="UP000078534">
    <property type="component" value="Unassembled WGS sequence"/>
</dbReference>
<dbReference type="GO" id="GO:0016788">
    <property type="term" value="F:hydrolase activity, acting on ester bonds"/>
    <property type="evidence" value="ECO:0007669"/>
    <property type="project" value="InterPro"/>
</dbReference>
<accession>A0A179SXT2</accession>
<name>A0A179SXT2_9BACI</name>
<dbReference type="AlphaFoldDB" id="A0A179SXT2"/>
<sequence>MLMQEEVRKDIPGYKGLYEMTVSGRVYSVKSKRFLARCEDEYGFHIVKLSKQGSKVNHNVFELWKETFKDYNLPEYEFKGALKVIYK</sequence>
<gene>
    <name evidence="2" type="ORF">A6K24_06265</name>
</gene>
<comment type="caution">
    <text evidence="2">The sequence shown here is derived from an EMBL/GenBank/DDBJ whole genome shotgun (WGS) entry which is preliminary data.</text>
</comment>
<dbReference type="SUPFAM" id="SSF54060">
    <property type="entry name" value="His-Me finger endonucleases"/>
    <property type="match status" value="1"/>
</dbReference>
<feature type="domain" description="NUMOD4" evidence="1">
    <location>
        <begin position="6"/>
        <end position="50"/>
    </location>
</feature>
<dbReference type="OrthoDB" id="2629471at2"/>
<dbReference type="STRING" id="152268.A6K24_06265"/>
<proteinExistence type="predicted"/>
<dbReference type="InterPro" id="IPR044925">
    <property type="entry name" value="His-Me_finger_sf"/>
</dbReference>
<reference evidence="3" key="1">
    <citation type="submission" date="2016-04" db="EMBL/GenBank/DDBJ databases">
        <authorList>
            <person name="Lyu Z."/>
            <person name="Lyu W."/>
        </authorList>
    </citation>
    <scope>NUCLEOTIDE SEQUENCE [LARGE SCALE GENOMIC DNA]</scope>
    <source>
        <strain evidence="3">C44</strain>
    </source>
</reference>
<dbReference type="EMBL" id="LWSG01000023">
    <property type="protein sequence ID" value="OAS85112.1"/>
    <property type="molecule type" value="Genomic_DNA"/>
</dbReference>
<evidence type="ECO:0000259" key="1">
    <source>
        <dbReference type="Pfam" id="PF07463"/>
    </source>
</evidence>
<evidence type="ECO:0000313" key="2">
    <source>
        <dbReference type="EMBL" id="OAS85112.1"/>
    </source>
</evidence>
<dbReference type="InterPro" id="IPR010902">
    <property type="entry name" value="NUMOD4"/>
</dbReference>
<keyword evidence="3" id="KW-1185">Reference proteome</keyword>
<evidence type="ECO:0000313" key="3">
    <source>
        <dbReference type="Proteomes" id="UP000078534"/>
    </source>
</evidence>
<dbReference type="Pfam" id="PF07463">
    <property type="entry name" value="NUMOD4"/>
    <property type="match status" value="1"/>
</dbReference>